<keyword evidence="2" id="KW-1185">Reference proteome</keyword>
<dbReference type="Gene3D" id="3.20.20.140">
    <property type="entry name" value="Metal-dependent hydrolases"/>
    <property type="match status" value="1"/>
</dbReference>
<dbReference type="EMBL" id="CP003179">
    <property type="protein sequence ID" value="AEW05345.1"/>
    <property type="molecule type" value="Genomic_DNA"/>
</dbReference>
<name>G8U0P2_SULAD</name>
<reference evidence="2" key="1">
    <citation type="submission" date="2011-12" db="EMBL/GenBank/DDBJ databases">
        <title>The complete genome of chromosome of Sulfobacillus acidophilus DSM 10332.</title>
        <authorList>
            <person name="Lucas S."/>
            <person name="Han J."/>
            <person name="Lapidus A."/>
            <person name="Bruce D."/>
            <person name="Goodwin L."/>
            <person name="Pitluck S."/>
            <person name="Peters L."/>
            <person name="Kyrpides N."/>
            <person name="Mavromatis K."/>
            <person name="Ivanova N."/>
            <person name="Mikhailova N."/>
            <person name="Chertkov O."/>
            <person name="Saunders E."/>
            <person name="Detter J.C."/>
            <person name="Tapia R."/>
            <person name="Han C."/>
            <person name="Land M."/>
            <person name="Hauser L."/>
            <person name="Markowitz V."/>
            <person name="Cheng J.-F."/>
            <person name="Hugenholtz P."/>
            <person name="Woyke T."/>
            <person name="Wu D."/>
            <person name="Pukall R."/>
            <person name="Gehrich-Schroeter G."/>
            <person name="Schneider S."/>
            <person name="Klenk H.-P."/>
            <person name="Eisen J.A."/>
        </authorList>
    </citation>
    <scope>NUCLEOTIDE SEQUENCE [LARGE SCALE GENOMIC DNA]</scope>
    <source>
        <strain evidence="2">ATCC 700253 / DSM 10332 / NAL</strain>
    </source>
</reference>
<dbReference type="Pfam" id="PF01244">
    <property type="entry name" value="Peptidase_M19"/>
    <property type="match status" value="1"/>
</dbReference>
<dbReference type="PATRIC" id="fig|679936.5.peg.1918"/>
<reference evidence="1 2" key="2">
    <citation type="journal article" date="2012" name="Stand. Genomic Sci.">
        <title>Complete genome sequence of the moderately thermophilic mineral-sulfide-oxidizing firmicute Sulfobacillus acidophilus type strain (NAL(T)).</title>
        <authorList>
            <person name="Anderson I."/>
            <person name="Chertkov O."/>
            <person name="Chen A."/>
            <person name="Saunders E."/>
            <person name="Lapidus A."/>
            <person name="Nolan M."/>
            <person name="Lucas S."/>
            <person name="Hammon N."/>
            <person name="Deshpande S."/>
            <person name="Cheng J.F."/>
            <person name="Han C."/>
            <person name="Tapia R."/>
            <person name="Goodwin L.A."/>
            <person name="Pitluck S."/>
            <person name="Liolios K."/>
            <person name="Pagani I."/>
            <person name="Ivanova N."/>
            <person name="Mikhailova N."/>
            <person name="Pati A."/>
            <person name="Palaniappan K."/>
            <person name="Land M."/>
            <person name="Pan C."/>
            <person name="Rohde M."/>
            <person name="Pukall R."/>
            <person name="Goker M."/>
            <person name="Detter J.C."/>
            <person name="Woyke T."/>
            <person name="Bristow J."/>
            <person name="Eisen J.A."/>
            <person name="Markowitz V."/>
            <person name="Hugenholtz P."/>
            <person name="Kyrpides N.C."/>
            <person name="Klenk H.P."/>
            <person name="Mavromatis K."/>
        </authorList>
    </citation>
    <scope>NUCLEOTIDE SEQUENCE [LARGE SCALE GENOMIC DNA]</scope>
    <source>
        <strain evidence="2">ATCC 700253 / DSM 10332 / NAL</strain>
    </source>
</reference>
<dbReference type="InterPro" id="IPR032466">
    <property type="entry name" value="Metal_Hydrolase"/>
</dbReference>
<protein>
    <submittedName>
        <fullName evidence="1">Dipeptidase</fullName>
        <ecNumber evidence="1">3.4.13.19</ecNumber>
    </submittedName>
</protein>
<dbReference type="SUPFAM" id="SSF51556">
    <property type="entry name" value="Metallo-dependent hydrolases"/>
    <property type="match status" value="1"/>
</dbReference>
<keyword evidence="1" id="KW-0378">Hydrolase</keyword>
<organism evidence="1 2">
    <name type="scientific">Sulfobacillus acidophilus (strain ATCC 700253 / DSM 10332 / NAL)</name>
    <dbReference type="NCBI Taxonomy" id="679936"/>
    <lineage>
        <taxon>Bacteria</taxon>
        <taxon>Bacillati</taxon>
        <taxon>Bacillota</taxon>
        <taxon>Clostridia</taxon>
        <taxon>Eubacteriales</taxon>
        <taxon>Clostridiales Family XVII. Incertae Sedis</taxon>
        <taxon>Sulfobacillus</taxon>
    </lineage>
</organism>
<evidence type="ECO:0000313" key="2">
    <source>
        <dbReference type="Proteomes" id="UP000005439"/>
    </source>
</evidence>
<proteinExistence type="predicted"/>
<dbReference type="GO" id="GO:0006508">
    <property type="term" value="P:proteolysis"/>
    <property type="evidence" value="ECO:0007669"/>
    <property type="project" value="InterPro"/>
</dbReference>
<sequence length="320" mass="35258">MRWKETDIITVDTHADSLGAVLSGQRHLTETSTKGQLDFPRMRQVGHRVQFFSCWVEPEYKPDRALTRTLAYIDAFWEEVRHAADLVMPVNDRASLDAALASGKIAALLSIEGADAVTGPGHIVRLLYRLGVRLMSLTWNQRNLLADGAGEDPGGGGLSQAGRQVVHQMNEIGMIVDVSHLAEAGFWDVLAVSQKPVIASHSNCRALKDHRRNLSDAQIRALAEKGGIQGITFVRDFLGGTADLDRVVDHIVHALDVVGDDRHTGIGSDFDGVEEPVPGLEDVTGWPRLAERLADRQLSDDTIRRVLGENYINFLYDIWA</sequence>
<dbReference type="AlphaFoldDB" id="G8U0P2"/>
<dbReference type="InterPro" id="IPR008257">
    <property type="entry name" value="Pept_M19"/>
</dbReference>
<keyword evidence="1" id="KW-0224">Dipeptidase</keyword>
<dbReference type="Proteomes" id="UP000005439">
    <property type="component" value="Chromosome"/>
</dbReference>
<gene>
    <name evidence="1" type="ordered locus">Sulac_1852</name>
</gene>
<accession>G8U0P2</accession>
<dbReference type="CDD" id="cd01301">
    <property type="entry name" value="rDP_like"/>
    <property type="match status" value="1"/>
</dbReference>
<dbReference type="PANTHER" id="PTHR10443:SF12">
    <property type="entry name" value="DIPEPTIDASE"/>
    <property type="match status" value="1"/>
</dbReference>
<dbReference type="KEGG" id="sap:Sulac_1852"/>
<dbReference type="PROSITE" id="PS51365">
    <property type="entry name" value="RENAL_DIPEPTIDASE_2"/>
    <property type="match status" value="1"/>
</dbReference>
<dbReference type="PANTHER" id="PTHR10443">
    <property type="entry name" value="MICROSOMAL DIPEPTIDASE"/>
    <property type="match status" value="1"/>
</dbReference>
<dbReference type="HOGENOM" id="CLU_031404_2_1_9"/>
<dbReference type="GO" id="GO:0070573">
    <property type="term" value="F:metallodipeptidase activity"/>
    <property type="evidence" value="ECO:0007669"/>
    <property type="project" value="InterPro"/>
</dbReference>
<evidence type="ECO:0000313" key="1">
    <source>
        <dbReference type="EMBL" id="AEW05345.1"/>
    </source>
</evidence>
<dbReference type="EC" id="3.4.13.19" evidence="1"/>
<dbReference type="STRING" id="679936.Sulac_1852"/>
<keyword evidence="1" id="KW-0645">Protease</keyword>